<keyword evidence="9" id="KW-0472">Membrane</keyword>
<evidence type="ECO:0000313" key="12">
    <source>
        <dbReference type="Proteomes" id="UP000034076"/>
    </source>
</evidence>
<dbReference type="Proteomes" id="UP000034076">
    <property type="component" value="Unassembled WGS sequence"/>
</dbReference>
<gene>
    <name evidence="11" type="ORF">CHK_2823</name>
</gene>
<comment type="caution">
    <text evidence="11">The sequence shown here is derived from an EMBL/GenBank/DDBJ whole genome shotgun (WGS) entry which is preliminary data.</text>
</comment>
<dbReference type="RefSeq" id="WP_046444615.1">
    <property type="nucleotide sequence ID" value="NZ_CAUERS010000129.1"/>
</dbReference>
<dbReference type="GO" id="GO:0005886">
    <property type="term" value="C:plasma membrane"/>
    <property type="evidence" value="ECO:0007669"/>
    <property type="project" value="UniProtKB-SubCell"/>
</dbReference>
<dbReference type="PANTHER" id="PTHR43790">
    <property type="entry name" value="CARBOHYDRATE TRANSPORT ATP-BINDING PROTEIN MG119-RELATED"/>
    <property type="match status" value="1"/>
</dbReference>
<dbReference type="CDD" id="cd03215">
    <property type="entry name" value="ABC_Carb_Monos_II"/>
    <property type="match status" value="1"/>
</dbReference>
<dbReference type="Pfam" id="PF00005">
    <property type="entry name" value="ABC_tran"/>
    <property type="match status" value="2"/>
</dbReference>
<keyword evidence="4" id="KW-0762">Sugar transport</keyword>
<keyword evidence="2" id="KW-0813">Transport</keyword>
<dbReference type="PROSITE" id="PS50893">
    <property type="entry name" value="ABC_TRANSPORTER_2"/>
    <property type="match status" value="2"/>
</dbReference>
<dbReference type="CDD" id="cd03216">
    <property type="entry name" value="ABC_Carb_Monos_I"/>
    <property type="match status" value="1"/>
</dbReference>
<evidence type="ECO:0000256" key="7">
    <source>
        <dbReference type="ARBA" id="ARBA00022840"/>
    </source>
</evidence>
<evidence type="ECO:0000256" key="9">
    <source>
        <dbReference type="ARBA" id="ARBA00023136"/>
    </source>
</evidence>
<evidence type="ECO:0000313" key="11">
    <source>
        <dbReference type="EMBL" id="KKI49601.1"/>
    </source>
</evidence>
<dbReference type="InterPro" id="IPR003439">
    <property type="entry name" value="ABC_transporter-like_ATP-bd"/>
</dbReference>
<dbReference type="STRING" id="270498.CHK_2823"/>
<evidence type="ECO:0000256" key="3">
    <source>
        <dbReference type="ARBA" id="ARBA00022475"/>
    </source>
</evidence>
<sequence length="498" mass="54853">MNSDTILEMKGITKIFPGVKALDQVDFDLKRGEVHALLGENGSGKSTLIKVLGGIHKAEEGEIFIDGEKAEIEGVHDADKYGVSIVHQELSFAPDMTVGENIFMGKEPKGKFGLVDSKKVYRDSEKILREFGSDIDPDKKMNALSISRQQVVEIAKALSNNAKIVVMDEPSASLSLKEVENLYKTVDKLKEMGISVIYVSHRMEELFRLCDRVTVLRDGEYVGTREIKDITEDDLVSMMVGRTIAEHYTTHQPSDEVILKVENISCGDMVKNVDLELHKGEVIGISGIVGAGRSEFARVLAGIDTDYKGKITLEGKPIRIHNPVEAMKHGIILVPEDRKKQGLVLSQTVDFNLSLCVLKEFIGVVGINSKKQRQICDGMIEELNIKVTSGEMTTQKLSGGNQQKVVIGKALATNPKILLLDEPTRGIDVGAKAEIYDLIDKLAKKGMAVIIISSELPEIMRVSDTVYVMRRGETVARIPKEQLDEEVIIKHATMGGNS</sequence>
<evidence type="ECO:0000256" key="2">
    <source>
        <dbReference type="ARBA" id="ARBA00022448"/>
    </source>
</evidence>
<evidence type="ECO:0000256" key="6">
    <source>
        <dbReference type="ARBA" id="ARBA00022741"/>
    </source>
</evidence>
<organism evidence="11 12">
    <name type="scientific">Christensenella hongkongensis</name>
    <dbReference type="NCBI Taxonomy" id="270498"/>
    <lineage>
        <taxon>Bacteria</taxon>
        <taxon>Bacillati</taxon>
        <taxon>Bacillota</taxon>
        <taxon>Clostridia</taxon>
        <taxon>Christensenellales</taxon>
        <taxon>Christensenellaceae</taxon>
        <taxon>Christensenella</taxon>
    </lineage>
</organism>
<keyword evidence="7 11" id="KW-0067">ATP-binding</keyword>
<dbReference type="PANTHER" id="PTHR43790:SF3">
    <property type="entry name" value="D-ALLOSE IMPORT ATP-BINDING PROTEIN ALSA-RELATED"/>
    <property type="match status" value="1"/>
</dbReference>
<dbReference type="PROSITE" id="PS00211">
    <property type="entry name" value="ABC_TRANSPORTER_1"/>
    <property type="match status" value="1"/>
</dbReference>
<keyword evidence="6" id="KW-0547">Nucleotide-binding</keyword>
<dbReference type="Gene3D" id="3.40.50.300">
    <property type="entry name" value="P-loop containing nucleotide triphosphate hydrolases"/>
    <property type="match status" value="2"/>
</dbReference>
<proteinExistence type="predicted"/>
<keyword evidence="3" id="KW-1003">Cell membrane</keyword>
<protein>
    <submittedName>
        <fullName evidence="11">Ribose ABC transport system, ATP-binding protein RbsA</fullName>
    </submittedName>
</protein>
<dbReference type="GO" id="GO:0005524">
    <property type="term" value="F:ATP binding"/>
    <property type="evidence" value="ECO:0007669"/>
    <property type="project" value="UniProtKB-KW"/>
</dbReference>
<dbReference type="InterPro" id="IPR003593">
    <property type="entry name" value="AAA+_ATPase"/>
</dbReference>
<keyword evidence="12" id="KW-1185">Reference proteome</keyword>
<dbReference type="GO" id="GO:0016887">
    <property type="term" value="F:ATP hydrolysis activity"/>
    <property type="evidence" value="ECO:0007669"/>
    <property type="project" value="InterPro"/>
</dbReference>
<evidence type="ECO:0000256" key="1">
    <source>
        <dbReference type="ARBA" id="ARBA00004202"/>
    </source>
</evidence>
<evidence type="ECO:0000256" key="8">
    <source>
        <dbReference type="ARBA" id="ARBA00022967"/>
    </source>
</evidence>
<dbReference type="InterPro" id="IPR050107">
    <property type="entry name" value="ABC_carbohydrate_import_ATPase"/>
</dbReference>
<evidence type="ECO:0000259" key="10">
    <source>
        <dbReference type="PROSITE" id="PS50893"/>
    </source>
</evidence>
<dbReference type="EMBL" id="LAYJ01000131">
    <property type="protein sequence ID" value="KKI49601.1"/>
    <property type="molecule type" value="Genomic_DNA"/>
</dbReference>
<name>A0A0M2NF66_9FIRM</name>
<dbReference type="InterPro" id="IPR027417">
    <property type="entry name" value="P-loop_NTPase"/>
</dbReference>
<evidence type="ECO:0000256" key="5">
    <source>
        <dbReference type="ARBA" id="ARBA00022737"/>
    </source>
</evidence>
<dbReference type="OrthoDB" id="9771863at2"/>
<dbReference type="SMART" id="SM00382">
    <property type="entry name" value="AAA"/>
    <property type="match status" value="2"/>
</dbReference>
<comment type="subcellular location">
    <subcellularLocation>
        <location evidence="1">Cell membrane</location>
        <topology evidence="1">Peripheral membrane protein</topology>
    </subcellularLocation>
</comment>
<accession>A0A0M2NF66</accession>
<reference evidence="11 12" key="1">
    <citation type="submission" date="2015-04" db="EMBL/GenBank/DDBJ databases">
        <title>Draft genome sequence of bacteremic isolate Catabacter hongkongensis type strain HKU16T.</title>
        <authorList>
            <person name="Lau S.K."/>
            <person name="Teng J.L."/>
            <person name="Huang Y."/>
            <person name="Curreem S.O."/>
            <person name="Tsui S.K."/>
            <person name="Woo P.C."/>
        </authorList>
    </citation>
    <scope>NUCLEOTIDE SEQUENCE [LARGE SCALE GENOMIC DNA]</scope>
    <source>
        <strain evidence="11 12">HKU16</strain>
    </source>
</reference>
<feature type="domain" description="ABC transporter" evidence="10">
    <location>
        <begin position="7"/>
        <end position="243"/>
    </location>
</feature>
<dbReference type="SUPFAM" id="SSF52540">
    <property type="entry name" value="P-loop containing nucleoside triphosphate hydrolases"/>
    <property type="match status" value="2"/>
</dbReference>
<dbReference type="InterPro" id="IPR017871">
    <property type="entry name" value="ABC_transporter-like_CS"/>
</dbReference>
<evidence type="ECO:0000256" key="4">
    <source>
        <dbReference type="ARBA" id="ARBA00022597"/>
    </source>
</evidence>
<dbReference type="FunFam" id="3.40.50.300:FF:000127">
    <property type="entry name" value="Ribose import ATP-binding protein RbsA"/>
    <property type="match status" value="1"/>
</dbReference>
<dbReference type="PATRIC" id="fig|270498.16.peg.600"/>
<keyword evidence="8" id="KW-1278">Translocase</keyword>
<keyword evidence="5" id="KW-0677">Repeat</keyword>
<feature type="domain" description="ABC transporter" evidence="10">
    <location>
        <begin position="253"/>
        <end position="496"/>
    </location>
</feature>
<dbReference type="AlphaFoldDB" id="A0A0M2NF66"/>